<organism evidence="4 5">
    <name type="scientific">Streptomyces xanthochromogenes</name>
    <dbReference type="NCBI Taxonomy" id="67384"/>
    <lineage>
        <taxon>Bacteria</taxon>
        <taxon>Bacillati</taxon>
        <taxon>Actinomycetota</taxon>
        <taxon>Actinomycetes</taxon>
        <taxon>Kitasatosporales</taxon>
        <taxon>Streptomycetaceae</taxon>
        <taxon>Streptomyces</taxon>
    </lineage>
</organism>
<keyword evidence="2 3" id="KW-0802">TPR repeat</keyword>
<dbReference type="Proteomes" id="UP000600946">
    <property type="component" value="Unassembled WGS sequence"/>
</dbReference>
<dbReference type="InterPro" id="IPR019734">
    <property type="entry name" value="TPR_rpt"/>
</dbReference>
<dbReference type="InterPro" id="IPR050498">
    <property type="entry name" value="Ycf3"/>
</dbReference>
<comment type="caution">
    <text evidence="4">The sequence shown here is derived from an EMBL/GenBank/DDBJ whole genome shotgun (WGS) entry which is preliminary data.</text>
</comment>
<dbReference type="PANTHER" id="PTHR44858:SF1">
    <property type="entry name" value="UDP-N-ACETYLGLUCOSAMINE--PEPTIDE N-ACETYLGLUCOSAMINYLTRANSFERASE SPINDLY-RELATED"/>
    <property type="match status" value="1"/>
</dbReference>
<evidence type="ECO:0000256" key="2">
    <source>
        <dbReference type="ARBA" id="ARBA00022803"/>
    </source>
</evidence>
<keyword evidence="1" id="KW-0677">Repeat</keyword>
<reference evidence="5" key="1">
    <citation type="journal article" date="2019" name="Int. J. Syst. Evol. Microbiol.">
        <title>The Global Catalogue of Microorganisms (GCM) 10K type strain sequencing project: providing services to taxonomists for standard genome sequencing and annotation.</title>
        <authorList>
            <consortium name="The Broad Institute Genomics Platform"/>
            <consortium name="The Broad Institute Genome Sequencing Center for Infectious Disease"/>
            <person name="Wu L."/>
            <person name="Ma J."/>
        </authorList>
    </citation>
    <scope>NUCLEOTIDE SEQUENCE [LARGE SCALE GENOMIC DNA]</scope>
    <source>
        <strain evidence="5">JCM 4594</strain>
    </source>
</reference>
<dbReference type="InterPro" id="IPR011990">
    <property type="entry name" value="TPR-like_helical_dom_sf"/>
</dbReference>
<evidence type="ECO:0008006" key="6">
    <source>
        <dbReference type="Google" id="ProtNLM"/>
    </source>
</evidence>
<dbReference type="PANTHER" id="PTHR44858">
    <property type="entry name" value="TETRATRICOPEPTIDE REPEAT PROTEIN 6"/>
    <property type="match status" value="1"/>
</dbReference>
<protein>
    <recommendedName>
        <fullName evidence="6">Tetratricopeptide repeat protein</fullName>
    </recommendedName>
</protein>
<dbReference type="RefSeq" id="WP_190028491.1">
    <property type="nucleotide sequence ID" value="NZ_BMUU01000010.1"/>
</dbReference>
<dbReference type="SUPFAM" id="SSF48452">
    <property type="entry name" value="TPR-like"/>
    <property type="match status" value="1"/>
</dbReference>
<proteinExistence type="predicted"/>
<dbReference type="SMART" id="SM00028">
    <property type="entry name" value="TPR"/>
    <property type="match status" value="8"/>
</dbReference>
<feature type="repeat" description="TPR" evidence="3">
    <location>
        <begin position="500"/>
        <end position="533"/>
    </location>
</feature>
<name>A0ABQ3AJK1_9ACTN</name>
<accession>A0ABQ3AJK1</accession>
<gene>
    <name evidence="4" type="ORF">GCM10010326_54320</name>
</gene>
<evidence type="ECO:0000313" key="4">
    <source>
        <dbReference type="EMBL" id="GGY53127.1"/>
    </source>
</evidence>
<evidence type="ECO:0000256" key="3">
    <source>
        <dbReference type="PROSITE-ProRule" id="PRU00339"/>
    </source>
</evidence>
<dbReference type="EMBL" id="BMUU01000010">
    <property type="protein sequence ID" value="GGY53127.1"/>
    <property type="molecule type" value="Genomic_DNA"/>
</dbReference>
<evidence type="ECO:0000313" key="5">
    <source>
        <dbReference type="Proteomes" id="UP000600946"/>
    </source>
</evidence>
<feature type="repeat" description="TPR" evidence="3">
    <location>
        <begin position="568"/>
        <end position="601"/>
    </location>
</feature>
<sequence>MTARHLHITGARAADRRAVLDAAGPFAFTTTCHQWLRGPCTALTALLRRQVPEAWQAWPDLVDEHRTALLYLVPELAEHIGPPPPSLVNDTPHEERTRYFAERMIRATSHGVVDFLLAHARRRPGPPLTLAFDDVHAASGTEQEFLALLLRRADPGLLRVAVAAGEGPLLPELAAAIREFTELLVAAPASRPAPAPDARGYVRSDCIGDDPAAYAAYRALPAEVRAALHDERAAELEARPDRGLLIGAIPNHRERGADPHGAGRRALRTALELCVAIGYSQATVDLGMRGRALCDPDTDAEDYCHFTAKAASALVPLGRYEECVTLYRELRRRYPTPRVQMSTSYALAVLHTRFLEPRDHDLALEHMNNARALAALEPDPVLGAYYQVFQDNGLALVAMHRGDLELSHELTTRGIARLERELPSDRYVVHRSQLLHNRARVRSALGRLEEAHADFTELIARDPHYVEYHMDRADVRRGLGDLAGALAGYDRAVEVSVPMPELFHNRGGVRAEAGDVEGALADFARALDLEPAEPAPRLARAALLIEADRPREALAELRAGLALHGEDARLLCLAGLAEQALGEPESARAAYDRALAADPSNVPALTDRAVLTFEQGDPLGAVADLTAALALGGEDPDVLYNRGFALAAAGEPAQALADFSRALALPGADLAGLLCRRAECLARLGESRRAAGDLHDLLRLHGAGLLPDAEPAEALGLLDGLAAGVGGGRDDGGC</sequence>
<keyword evidence="5" id="KW-1185">Reference proteome</keyword>
<evidence type="ECO:0000256" key="1">
    <source>
        <dbReference type="ARBA" id="ARBA00022737"/>
    </source>
</evidence>
<dbReference type="Gene3D" id="1.25.40.10">
    <property type="entry name" value="Tetratricopeptide repeat domain"/>
    <property type="match status" value="3"/>
</dbReference>
<dbReference type="GeneID" id="96293353"/>
<dbReference type="Pfam" id="PF13432">
    <property type="entry name" value="TPR_16"/>
    <property type="match status" value="3"/>
</dbReference>
<dbReference type="PROSITE" id="PS50005">
    <property type="entry name" value="TPR"/>
    <property type="match status" value="2"/>
</dbReference>